<evidence type="ECO:0000259" key="3">
    <source>
        <dbReference type="Pfam" id="PF03171"/>
    </source>
</evidence>
<dbReference type="GO" id="GO:0046872">
    <property type="term" value="F:metal ion binding"/>
    <property type="evidence" value="ECO:0007669"/>
    <property type="project" value="UniProtKB-KW"/>
</dbReference>
<evidence type="ECO:0000256" key="1">
    <source>
        <dbReference type="ARBA" id="ARBA00022723"/>
    </source>
</evidence>
<dbReference type="SUPFAM" id="SSF51197">
    <property type="entry name" value="Clavaminate synthase-like"/>
    <property type="match status" value="1"/>
</dbReference>
<keyword evidence="5" id="KW-1185">Reference proteome</keyword>
<evidence type="ECO:0000256" key="2">
    <source>
        <dbReference type="ARBA" id="ARBA00023004"/>
    </source>
</evidence>
<organism evidence="4 5">
    <name type="scientific">Hibiscus syriacus</name>
    <name type="common">Rose of Sharon</name>
    <dbReference type="NCBI Taxonomy" id="106335"/>
    <lineage>
        <taxon>Eukaryota</taxon>
        <taxon>Viridiplantae</taxon>
        <taxon>Streptophyta</taxon>
        <taxon>Embryophyta</taxon>
        <taxon>Tracheophyta</taxon>
        <taxon>Spermatophyta</taxon>
        <taxon>Magnoliopsida</taxon>
        <taxon>eudicotyledons</taxon>
        <taxon>Gunneridae</taxon>
        <taxon>Pentapetalae</taxon>
        <taxon>rosids</taxon>
        <taxon>malvids</taxon>
        <taxon>Malvales</taxon>
        <taxon>Malvaceae</taxon>
        <taxon>Malvoideae</taxon>
        <taxon>Hibiscus</taxon>
    </lineage>
</organism>
<keyword evidence="1" id="KW-0479">Metal-binding</keyword>
<dbReference type="Proteomes" id="UP000436088">
    <property type="component" value="Unassembled WGS sequence"/>
</dbReference>
<reference evidence="4" key="1">
    <citation type="submission" date="2019-09" db="EMBL/GenBank/DDBJ databases">
        <title>Draft genome information of white flower Hibiscus syriacus.</title>
        <authorList>
            <person name="Kim Y.-M."/>
        </authorList>
    </citation>
    <scope>NUCLEOTIDE SEQUENCE [LARGE SCALE GENOMIC DNA]</scope>
    <source>
        <strain evidence="4">YM2019G1</strain>
    </source>
</reference>
<evidence type="ECO:0000313" key="5">
    <source>
        <dbReference type="Proteomes" id="UP000436088"/>
    </source>
</evidence>
<feature type="domain" description="Isopenicillin N synthase-like Fe(2+) 2OG dioxygenase" evidence="3">
    <location>
        <begin position="145"/>
        <end position="220"/>
    </location>
</feature>
<accession>A0A6A2YC09</accession>
<gene>
    <name evidence="4" type="ORF">F3Y22_tig00112285pilonHSYRG00616</name>
</gene>
<dbReference type="InterPro" id="IPR050295">
    <property type="entry name" value="Plant_2OG-oxidoreductases"/>
</dbReference>
<dbReference type="InterPro" id="IPR027443">
    <property type="entry name" value="IPNS-like_sf"/>
</dbReference>
<dbReference type="PANTHER" id="PTHR47991">
    <property type="entry name" value="OXOGLUTARATE/IRON-DEPENDENT DIOXYGENASE"/>
    <property type="match status" value="1"/>
</dbReference>
<dbReference type="InterPro" id="IPR044861">
    <property type="entry name" value="IPNS-like_FE2OG_OXY"/>
</dbReference>
<dbReference type="AlphaFoldDB" id="A0A6A2YC09"/>
<protein>
    <recommendedName>
        <fullName evidence="3">Isopenicillin N synthase-like Fe(2+) 2OG dioxygenase domain-containing protein</fullName>
    </recommendedName>
</protein>
<dbReference type="Pfam" id="PF03171">
    <property type="entry name" value="2OG-FeII_Oxy"/>
    <property type="match status" value="1"/>
</dbReference>
<keyword evidence="2" id="KW-0408">Iron</keyword>
<name>A0A6A2YC09_HIBSY</name>
<dbReference type="EMBL" id="VEPZ02001542">
    <property type="protein sequence ID" value="KAE8668874.1"/>
    <property type="molecule type" value="Genomic_DNA"/>
</dbReference>
<proteinExistence type="predicted"/>
<evidence type="ECO:0000313" key="4">
    <source>
        <dbReference type="EMBL" id="KAE8668874.1"/>
    </source>
</evidence>
<comment type="caution">
    <text evidence="4">The sequence shown here is derived from an EMBL/GenBank/DDBJ whole genome shotgun (WGS) entry which is preliminary data.</text>
</comment>
<sequence>MAISFDDSNSLYNFVVRDGKGFKGMVDSGLSMVPVAYTQPPIDISRLDGPEHDEIPIEIVRAAETRFLPISPTRLVKYGTSFVPEKEKALEWKDCISLHYVNDAEALQNWPTEIRCGTRVLVVLMRNLGMKPEDPKINALIDANMIRMNFYPTCPNSNLTVGIGRHSAVGTLTVSLQDEIGGLYVRIEEETSSGKKGEWVETLPAPGAMVINVGDMLQVSSL</sequence>
<dbReference type="Gene3D" id="2.60.120.330">
    <property type="entry name" value="B-lactam Antibiotic, Isopenicillin N Synthase, Chain"/>
    <property type="match status" value="1"/>
</dbReference>